<proteinExistence type="predicted"/>
<evidence type="ECO:0000313" key="2">
    <source>
        <dbReference type="Proteomes" id="UP000009891"/>
    </source>
</evidence>
<dbReference type="Proteomes" id="UP000009891">
    <property type="component" value="Unassembled WGS sequence"/>
</dbReference>
<gene>
    <name evidence="1" type="ORF">HMPREF9282_00883</name>
</gene>
<evidence type="ECO:0000313" key="1">
    <source>
        <dbReference type="EMBL" id="EKU79086.1"/>
    </source>
</evidence>
<reference evidence="1 2" key="1">
    <citation type="submission" date="2012-09" db="EMBL/GenBank/DDBJ databases">
        <title>The Genome Sequence of Veillonella ratti ACS-216-V-COL6B.</title>
        <authorList>
            <consortium name="The Broad Institute Genome Sequencing Platform"/>
            <person name="Earl A."/>
            <person name="Ward D."/>
            <person name="Feldgarden M."/>
            <person name="Gevers D."/>
            <person name="Saerens B."/>
            <person name="Vaneechoutte M."/>
            <person name="Walker B."/>
            <person name="Young S.K."/>
            <person name="Zeng Q."/>
            <person name="Gargeya S."/>
            <person name="Fitzgerald M."/>
            <person name="Haas B."/>
            <person name="Abouelleil A."/>
            <person name="Alvarado L."/>
            <person name="Arachchi H.M."/>
            <person name="Berlin A."/>
            <person name="Chapman S.B."/>
            <person name="Goldberg J."/>
            <person name="Griggs A."/>
            <person name="Gujja S."/>
            <person name="Hansen M."/>
            <person name="Howarth C."/>
            <person name="Imamovic A."/>
            <person name="Larimer J."/>
            <person name="McCowen C."/>
            <person name="Montmayeur A."/>
            <person name="Murphy C."/>
            <person name="Neiman D."/>
            <person name="Pearson M."/>
            <person name="Priest M."/>
            <person name="Roberts A."/>
            <person name="Saif S."/>
            <person name="Shea T."/>
            <person name="Sisk P."/>
            <person name="Sykes S."/>
            <person name="Wortman J."/>
            <person name="Nusbaum C."/>
            <person name="Birren B."/>
        </authorList>
    </citation>
    <scope>NUCLEOTIDE SEQUENCE [LARGE SCALE GENOMIC DNA]</scope>
    <source>
        <strain evidence="1 2">ACS-216-V-Col6b</strain>
    </source>
</reference>
<protein>
    <submittedName>
        <fullName evidence="1">Uncharacterized protein</fullName>
    </submittedName>
</protein>
<dbReference type="EMBL" id="AHAF01000003">
    <property type="protein sequence ID" value="EKU79086.1"/>
    <property type="molecule type" value="Genomic_DNA"/>
</dbReference>
<dbReference type="HOGENOM" id="CLU_2385296_0_0_9"/>
<dbReference type="AlphaFoldDB" id="K9D787"/>
<sequence length="94" mass="10924">MPNIEIELLFSTSSILMHTYHYLQLTIKFDVFITCIMNRLNIATTTIDIHIISITYGYLIFRFYRLAGHIFQKNRPTVCAVVDAVTASRRNVCH</sequence>
<accession>K9D787</accession>
<organism evidence="1 2">
    <name type="scientific">Veillonella seminalis ACS-216-V-Col6b</name>
    <dbReference type="NCBI Taxonomy" id="883156"/>
    <lineage>
        <taxon>Bacteria</taxon>
        <taxon>Bacillati</taxon>
        <taxon>Bacillota</taxon>
        <taxon>Negativicutes</taxon>
        <taxon>Veillonellales</taxon>
        <taxon>Veillonellaceae</taxon>
        <taxon>Veillonella</taxon>
    </lineage>
</organism>
<name>K9D787_9FIRM</name>
<comment type="caution">
    <text evidence="1">The sequence shown here is derived from an EMBL/GenBank/DDBJ whole genome shotgun (WGS) entry which is preliminary data.</text>
</comment>
<keyword evidence="2" id="KW-1185">Reference proteome</keyword>